<dbReference type="InterPro" id="IPR025686">
    <property type="entry name" value="Glucos_trans_II"/>
</dbReference>
<keyword evidence="1" id="KW-0472">Membrane</keyword>
<reference evidence="3 5" key="2">
    <citation type="submission" date="2019-10" db="EMBL/GenBank/DDBJ databases">
        <title>Roseburia spp. ameliorate alcoholic fatty liver via restoration of gut barrier function.</title>
        <authorList>
            <person name="Seo B."/>
            <person name="Ko G."/>
        </authorList>
    </citation>
    <scope>NUCLEOTIDE SEQUENCE [LARGE SCALE GENOMIC DNA]</scope>
    <source>
        <strain evidence="3 5">SNUG30017</strain>
    </source>
</reference>
<dbReference type="EMBL" id="WGGT01000008">
    <property type="protein sequence ID" value="MVQ45689.1"/>
    <property type="molecule type" value="Genomic_DNA"/>
</dbReference>
<dbReference type="OrthoDB" id="2058228at2"/>
<dbReference type="Proteomes" id="UP000095350">
    <property type="component" value="Unassembled WGS sequence"/>
</dbReference>
<reference evidence="2 4" key="1">
    <citation type="submission" date="2015-09" db="EMBL/GenBank/DDBJ databases">
        <authorList>
            <consortium name="Pathogen Informatics"/>
        </authorList>
    </citation>
    <scope>NUCLEOTIDE SEQUENCE [LARGE SCALE GENOMIC DNA]</scope>
    <source>
        <strain evidence="2 4">2789STDY5834960</strain>
    </source>
</reference>
<evidence type="ECO:0000313" key="3">
    <source>
        <dbReference type="EMBL" id="MVQ45689.1"/>
    </source>
</evidence>
<evidence type="ECO:0000313" key="5">
    <source>
        <dbReference type="Proteomes" id="UP000479531"/>
    </source>
</evidence>
<feature type="transmembrane region" description="Helical" evidence="1">
    <location>
        <begin position="336"/>
        <end position="353"/>
    </location>
</feature>
<feature type="transmembrane region" description="Helical" evidence="1">
    <location>
        <begin position="276"/>
        <end position="294"/>
    </location>
</feature>
<evidence type="ECO:0000256" key="1">
    <source>
        <dbReference type="SAM" id="Phobius"/>
    </source>
</evidence>
<proteinExistence type="predicted"/>
<feature type="transmembrane region" description="Helical" evidence="1">
    <location>
        <begin position="186"/>
        <end position="202"/>
    </location>
</feature>
<dbReference type="Pfam" id="PF14264">
    <property type="entry name" value="Glucos_trans_II"/>
    <property type="match status" value="1"/>
</dbReference>
<dbReference type="EMBL" id="CYXZ01000011">
    <property type="protein sequence ID" value="CUN04922.1"/>
    <property type="molecule type" value="Genomic_DNA"/>
</dbReference>
<evidence type="ECO:0000313" key="2">
    <source>
        <dbReference type="EMBL" id="CUN04922.1"/>
    </source>
</evidence>
<feature type="transmembrane region" description="Helical" evidence="1">
    <location>
        <begin position="306"/>
        <end position="330"/>
    </location>
</feature>
<dbReference type="Proteomes" id="UP000479531">
    <property type="component" value="Unassembled WGS sequence"/>
</dbReference>
<dbReference type="RefSeq" id="WP_055194160.1">
    <property type="nucleotide sequence ID" value="NZ_CABIYH010000011.1"/>
</dbReference>
<keyword evidence="1" id="KW-0812">Transmembrane</keyword>
<protein>
    <recommendedName>
        <fullName evidence="6">Glucosyl transferase GtrII</fullName>
    </recommendedName>
</protein>
<feature type="transmembrane region" description="Helical" evidence="1">
    <location>
        <begin position="105"/>
        <end position="125"/>
    </location>
</feature>
<feature type="transmembrane region" description="Helical" evidence="1">
    <location>
        <begin position="163"/>
        <end position="180"/>
    </location>
</feature>
<organism evidence="2 4">
    <name type="scientific">Roseburia intestinalis</name>
    <dbReference type="NCBI Taxonomy" id="166486"/>
    <lineage>
        <taxon>Bacteria</taxon>
        <taxon>Bacillati</taxon>
        <taxon>Bacillota</taxon>
        <taxon>Clostridia</taxon>
        <taxon>Lachnospirales</taxon>
        <taxon>Lachnospiraceae</taxon>
        <taxon>Roseburia</taxon>
    </lineage>
</organism>
<name>A0A173TPS7_9FIRM</name>
<feature type="transmembrane region" description="Helical" evidence="1">
    <location>
        <begin position="76"/>
        <end position="96"/>
    </location>
</feature>
<gene>
    <name evidence="2" type="ORF">ERS852572_01678</name>
    <name evidence="3" type="ORF">GCK47_08225</name>
</gene>
<feature type="transmembrane region" description="Helical" evidence="1">
    <location>
        <begin position="209"/>
        <end position="227"/>
    </location>
</feature>
<feature type="transmembrane region" description="Helical" evidence="1">
    <location>
        <begin position="9"/>
        <end position="28"/>
    </location>
</feature>
<accession>A0A173TPS7</accession>
<feature type="transmembrane region" description="Helical" evidence="1">
    <location>
        <begin position="131"/>
        <end position="151"/>
    </location>
</feature>
<dbReference type="AlphaFoldDB" id="A0A173TPS7"/>
<evidence type="ECO:0008006" key="6">
    <source>
        <dbReference type="Google" id="ProtNLM"/>
    </source>
</evidence>
<dbReference type="STRING" id="166486.ERS852572_01678"/>
<evidence type="ECO:0000313" key="4">
    <source>
        <dbReference type="Proteomes" id="UP000095350"/>
    </source>
</evidence>
<keyword evidence="1" id="KW-1133">Transmembrane helix</keyword>
<sequence length="545" mass="62350">MTEYIKKHYRLILMSVFAALVCFGYQAFNSNIRIDTEELINHPGSTLGWLTIGRFGLVLLKRMLGLGVHRTIKSGILMLLFFILGGNVLTYGCYYFSGKKDGKPYWIFTLLYMTSNIWSFQFYFSLQQAEVAFAMLLMAVTGFFMCDLCFCEKYKENRSGKDLCKLFLSTVFIVLALGTYQALAVYYIAVCVMFFLLFFWQVNGKREKWGIRIIFLVAHFGISYLIYRGIAGTWFMAAGDYMEGQSNWGSEPAAECVKNVLRVVKNQLLTVGPRNFSFYVIGVLLAFYVIWIAWTRRTESGRAGFWIFAAGMIFMLITPFLMTIYAGAMLVTRTQFALPVVAAFLAMFGVMILKEQQISDVRPEKQERDRKMCRWLQVMGNVVILLVIAVTGGQVCYNIRMHSADQVRYEQDALLADQITDALKREIPGVDAEGDPVDKKVVFIGYRQPQLNSLNRRTEMYGWSFFEWDYTREHPAGATHRIAGFLEAHNGVHLDDGYSEEMEYKAAALSEDMTVFPAEGSIVEEKDLVVVKLSEITERPAVDWW</sequence>
<feature type="transmembrane region" description="Helical" evidence="1">
    <location>
        <begin position="374"/>
        <end position="393"/>
    </location>
</feature>
<dbReference type="PaxDb" id="166486-ERS852572_01678"/>